<evidence type="ECO:0000256" key="2">
    <source>
        <dbReference type="ARBA" id="ARBA00009387"/>
    </source>
</evidence>
<gene>
    <name evidence="5" type="ORF">EWE75_07155</name>
</gene>
<evidence type="ECO:0000313" key="5">
    <source>
        <dbReference type="EMBL" id="RZF65141.1"/>
    </source>
</evidence>
<protein>
    <submittedName>
        <fullName evidence="5">Lytic transglycosylase domain-containing protein</fullName>
    </submittedName>
</protein>
<dbReference type="PANTHER" id="PTHR37423:SF2">
    <property type="entry name" value="MEMBRANE-BOUND LYTIC MUREIN TRANSGLYCOSYLASE C"/>
    <property type="match status" value="1"/>
</dbReference>
<dbReference type="GO" id="GO:0000270">
    <property type="term" value="P:peptidoglycan metabolic process"/>
    <property type="evidence" value="ECO:0007669"/>
    <property type="project" value="InterPro"/>
</dbReference>
<name>A0A4Q6XYR1_9SPHN</name>
<dbReference type="Gene3D" id="1.10.530.10">
    <property type="match status" value="1"/>
</dbReference>
<proteinExistence type="inferred from homology"/>
<comment type="similarity">
    <text evidence="1">Belongs to the transglycosylase Slt family.</text>
</comment>
<dbReference type="Proteomes" id="UP000292085">
    <property type="component" value="Unassembled WGS sequence"/>
</dbReference>
<reference evidence="5 6" key="1">
    <citation type="submission" date="2019-02" db="EMBL/GenBank/DDBJ databases">
        <authorList>
            <person name="Li Y."/>
        </authorList>
    </citation>
    <scope>NUCLEOTIDE SEQUENCE [LARGE SCALE GENOMIC DNA]</scope>
    <source>
        <strain evidence="5 6">3-7</strain>
    </source>
</reference>
<keyword evidence="6" id="KW-1185">Reference proteome</keyword>
<keyword evidence="3" id="KW-0732">Signal</keyword>
<feature type="chain" id="PRO_5020657279" evidence="3">
    <location>
        <begin position="28"/>
        <end position="258"/>
    </location>
</feature>
<comment type="similarity">
    <text evidence="2">Belongs to the virb1 family.</text>
</comment>
<dbReference type="AlphaFoldDB" id="A0A4Q6XYR1"/>
<accession>A0A4Q6XYR1</accession>
<dbReference type="PANTHER" id="PTHR37423">
    <property type="entry name" value="SOLUBLE LYTIC MUREIN TRANSGLYCOSYLASE-RELATED"/>
    <property type="match status" value="1"/>
</dbReference>
<evidence type="ECO:0000259" key="4">
    <source>
        <dbReference type="Pfam" id="PF01464"/>
    </source>
</evidence>
<dbReference type="InterPro" id="IPR008258">
    <property type="entry name" value="Transglycosylase_SLT_dom_1"/>
</dbReference>
<dbReference type="InterPro" id="IPR000189">
    <property type="entry name" value="Transglyc_AS"/>
</dbReference>
<dbReference type="GO" id="GO:0008933">
    <property type="term" value="F:peptidoglycan lytic transglycosylase activity"/>
    <property type="evidence" value="ECO:0007669"/>
    <property type="project" value="InterPro"/>
</dbReference>
<sequence>MKNSIRIAAYSIAASGLIAFSSSVCFAQPKKDTNLFETCPLTANLRVADPRTLSEFESLGACQGAIVSEPRDGVPVDDGVVRILGVKAKPAPRGKRAAPPPPDSTDGAITTARWSGMPRPFDREVVRAAAAYHIDPLFLHAIIRTESAYRPAVVSHAKAVGLMQIMPATGTTLGVRPAGLYEPATNIDAGARLLKRLQRRYGRDFGLILGAYNAGEGAVARYGNRVPPYRETLAYVDTVMGRYQAMRAAMVATAGGAR</sequence>
<dbReference type="SUPFAM" id="SSF53955">
    <property type="entry name" value="Lysozyme-like"/>
    <property type="match status" value="1"/>
</dbReference>
<dbReference type="OrthoDB" id="9815002at2"/>
<feature type="domain" description="Transglycosylase SLT" evidence="4">
    <location>
        <begin position="127"/>
        <end position="225"/>
    </location>
</feature>
<organism evidence="5 6">
    <name type="scientific">Sphingomonas populi</name>
    <dbReference type="NCBI Taxonomy" id="2484750"/>
    <lineage>
        <taxon>Bacteria</taxon>
        <taxon>Pseudomonadati</taxon>
        <taxon>Pseudomonadota</taxon>
        <taxon>Alphaproteobacteria</taxon>
        <taxon>Sphingomonadales</taxon>
        <taxon>Sphingomonadaceae</taxon>
        <taxon>Sphingomonas</taxon>
    </lineage>
</organism>
<dbReference type="EMBL" id="SGIS01000008">
    <property type="protein sequence ID" value="RZF65141.1"/>
    <property type="molecule type" value="Genomic_DNA"/>
</dbReference>
<dbReference type="PROSITE" id="PS00922">
    <property type="entry name" value="TRANSGLYCOSYLASE"/>
    <property type="match status" value="1"/>
</dbReference>
<evidence type="ECO:0000256" key="3">
    <source>
        <dbReference type="SAM" id="SignalP"/>
    </source>
</evidence>
<comment type="caution">
    <text evidence="5">The sequence shown here is derived from an EMBL/GenBank/DDBJ whole genome shotgun (WGS) entry which is preliminary data.</text>
</comment>
<dbReference type="InterPro" id="IPR023346">
    <property type="entry name" value="Lysozyme-like_dom_sf"/>
</dbReference>
<feature type="signal peptide" evidence="3">
    <location>
        <begin position="1"/>
        <end position="27"/>
    </location>
</feature>
<evidence type="ECO:0000256" key="1">
    <source>
        <dbReference type="ARBA" id="ARBA00007734"/>
    </source>
</evidence>
<dbReference type="GO" id="GO:0016020">
    <property type="term" value="C:membrane"/>
    <property type="evidence" value="ECO:0007669"/>
    <property type="project" value="InterPro"/>
</dbReference>
<evidence type="ECO:0000313" key="6">
    <source>
        <dbReference type="Proteomes" id="UP000292085"/>
    </source>
</evidence>
<dbReference type="CDD" id="cd00254">
    <property type="entry name" value="LT-like"/>
    <property type="match status" value="1"/>
</dbReference>
<dbReference type="Pfam" id="PF01464">
    <property type="entry name" value="SLT"/>
    <property type="match status" value="1"/>
</dbReference>